<comment type="caution">
    <text evidence="3">The sequence shown here is derived from an EMBL/GenBank/DDBJ whole genome shotgun (WGS) entry which is preliminary data.</text>
</comment>
<dbReference type="InterPro" id="IPR029058">
    <property type="entry name" value="AB_hydrolase_fold"/>
</dbReference>
<dbReference type="SUPFAM" id="SSF53474">
    <property type="entry name" value="alpha/beta-Hydrolases"/>
    <property type="match status" value="1"/>
</dbReference>
<name>A0A5M6D805_9BACT</name>
<gene>
    <name evidence="3" type="ORF">F0145_16320</name>
</gene>
<organism evidence="3 4">
    <name type="scientific">Adhaeribacter rhizoryzae</name>
    <dbReference type="NCBI Taxonomy" id="2607907"/>
    <lineage>
        <taxon>Bacteria</taxon>
        <taxon>Pseudomonadati</taxon>
        <taxon>Bacteroidota</taxon>
        <taxon>Cytophagia</taxon>
        <taxon>Cytophagales</taxon>
        <taxon>Hymenobacteraceae</taxon>
        <taxon>Adhaeribacter</taxon>
    </lineage>
</organism>
<dbReference type="PANTHER" id="PTHR43329">
    <property type="entry name" value="EPOXIDE HYDROLASE"/>
    <property type="match status" value="1"/>
</dbReference>
<dbReference type="AlphaFoldDB" id="A0A5M6D805"/>
<dbReference type="Proteomes" id="UP000323426">
    <property type="component" value="Unassembled WGS sequence"/>
</dbReference>
<keyword evidence="4" id="KW-1185">Reference proteome</keyword>
<keyword evidence="1 3" id="KW-0378">Hydrolase</keyword>
<dbReference type="PRINTS" id="PR00412">
    <property type="entry name" value="EPOXHYDRLASE"/>
</dbReference>
<dbReference type="Pfam" id="PF00561">
    <property type="entry name" value="Abhydrolase_1"/>
    <property type="match status" value="1"/>
</dbReference>
<evidence type="ECO:0000313" key="4">
    <source>
        <dbReference type="Proteomes" id="UP000323426"/>
    </source>
</evidence>
<protein>
    <submittedName>
        <fullName evidence="3">Alpha/beta hydrolase</fullName>
    </submittedName>
</protein>
<feature type="domain" description="AB hydrolase-1" evidence="2">
    <location>
        <begin position="27"/>
        <end position="268"/>
    </location>
</feature>
<dbReference type="PRINTS" id="PR00111">
    <property type="entry name" value="ABHYDROLASE"/>
</dbReference>
<proteinExistence type="predicted"/>
<evidence type="ECO:0000313" key="3">
    <source>
        <dbReference type="EMBL" id="KAA5543483.1"/>
    </source>
</evidence>
<accession>A0A5M6D805</accession>
<evidence type="ECO:0000259" key="2">
    <source>
        <dbReference type="Pfam" id="PF00561"/>
    </source>
</evidence>
<reference evidence="3 4" key="1">
    <citation type="submission" date="2019-09" db="EMBL/GenBank/DDBJ databases">
        <title>Genome sequence and assembly of Adhaeribacter sp.</title>
        <authorList>
            <person name="Chhetri G."/>
        </authorList>
    </citation>
    <scope>NUCLEOTIDE SEQUENCE [LARGE SCALE GENOMIC DNA]</scope>
    <source>
        <strain evidence="3 4">DK36</strain>
    </source>
</reference>
<dbReference type="GO" id="GO:0016787">
    <property type="term" value="F:hydrolase activity"/>
    <property type="evidence" value="ECO:0007669"/>
    <property type="project" value="UniProtKB-KW"/>
</dbReference>
<dbReference type="InterPro" id="IPR000073">
    <property type="entry name" value="AB_hydrolase_1"/>
</dbReference>
<dbReference type="InterPro" id="IPR000639">
    <property type="entry name" value="Epox_hydrolase-like"/>
</dbReference>
<sequence>MQIKEKLHEVNCIYLNAAETGNPQGKIIIFLHGFPEHWYAWHQQLPYFADKGFRAIAPDQRGYNRSSKPGGVKAYTLPHLTADIAQFIQQQTHEKVVLVGHDWGAAVAWSVAAHYPQLLEKLVILNMPHPLVFHKHLRKNPKQVFKSMYAAFFQLPFLPEISNRAFNFKLLKTTMLKSALPHTFSKEDFVQYKEAWRKPKALRSMLNWYRAYKYQPYNSQEQIKVPTLLIWGKKDSFLNAAMAEPSKAMCRHAELVFLPNATHWLHHEYPHQINNLIYKFIQQPD</sequence>
<evidence type="ECO:0000256" key="1">
    <source>
        <dbReference type="ARBA" id="ARBA00022801"/>
    </source>
</evidence>
<dbReference type="RefSeq" id="WP_150089849.1">
    <property type="nucleotide sequence ID" value="NZ_VWSF01000013.1"/>
</dbReference>
<dbReference type="Gene3D" id="3.40.50.1820">
    <property type="entry name" value="alpha/beta hydrolase"/>
    <property type="match status" value="1"/>
</dbReference>
<dbReference type="EMBL" id="VWSF01000013">
    <property type="protein sequence ID" value="KAA5543483.1"/>
    <property type="molecule type" value="Genomic_DNA"/>
</dbReference>